<protein>
    <submittedName>
        <fullName evidence="4">Major paralogous domain-containing protein/Por secretion system C-terminal sorting domain-containing protein</fullName>
    </submittedName>
</protein>
<dbReference type="InterPro" id="IPR011871">
    <property type="entry name" value="Fib_succ_major"/>
</dbReference>
<name>A0A1M5ETC4_9BACT</name>
<organism evidence="4 5">
    <name type="scientific">Mariniphaga anaerophila</name>
    <dbReference type="NCBI Taxonomy" id="1484053"/>
    <lineage>
        <taxon>Bacteria</taxon>
        <taxon>Pseudomonadati</taxon>
        <taxon>Bacteroidota</taxon>
        <taxon>Bacteroidia</taxon>
        <taxon>Marinilabiliales</taxon>
        <taxon>Prolixibacteraceae</taxon>
        <taxon>Mariniphaga</taxon>
    </lineage>
</organism>
<keyword evidence="5" id="KW-1185">Reference proteome</keyword>
<dbReference type="NCBIfam" id="TIGR02145">
    <property type="entry name" value="Fib_succ_major"/>
    <property type="match status" value="1"/>
</dbReference>
<keyword evidence="1" id="KW-0732">Signal</keyword>
<evidence type="ECO:0000313" key="4">
    <source>
        <dbReference type="EMBL" id="SHF82523.1"/>
    </source>
</evidence>
<feature type="domain" description="Fibrobacter succinogenes major paralogous" evidence="2">
    <location>
        <begin position="36"/>
        <end position="253"/>
    </location>
</feature>
<dbReference type="OrthoDB" id="9805760at2"/>
<evidence type="ECO:0000259" key="3">
    <source>
        <dbReference type="Pfam" id="PF18962"/>
    </source>
</evidence>
<dbReference type="STRING" id="1484053.SAMN05444274_11018"/>
<feature type="domain" description="Secretion system C-terminal sorting" evidence="3">
    <location>
        <begin position="277"/>
        <end position="352"/>
    </location>
</feature>
<dbReference type="EMBL" id="FQUM01000010">
    <property type="protein sequence ID" value="SHF82523.1"/>
    <property type="molecule type" value="Genomic_DNA"/>
</dbReference>
<gene>
    <name evidence="4" type="ORF">SAMN05444274_11018</name>
</gene>
<dbReference type="RefSeq" id="WP_073003100.1">
    <property type="nucleotide sequence ID" value="NZ_FQUM01000010.1"/>
</dbReference>
<dbReference type="NCBIfam" id="TIGR04183">
    <property type="entry name" value="Por_Secre_tail"/>
    <property type="match status" value="1"/>
</dbReference>
<feature type="chain" id="PRO_5009909937" evidence="1">
    <location>
        <begin position="19"/>
        <end position="354"/>
    </location>
</feature>
<dbReference type="Proteomes" id="UP000184164">
    <property type="component" value="Unassembled WGS sequence"/>
</dbReference>
<accession>A0A1M5ETC4</accession>
<dbReference type="AlphaFoldDB" id="A0A1M5ETC4"/>
<sequence length="354" mass="40312">MRLTFFILVVFIPSFVISQTTGTFIDNRDSTEYKWVKIGDQIWMAENLAYLPGIGGIPVYINQSFAYMKTYFVYNYQGTSVEEAKSTDYFTKYGALYDWFAAIDGYQASNSDPSGIQGACPDGWHIPSRAEWQKLTDFICNDIGICEIRTGFSNKYYTEIGRYLKSETGWEINNGLNSYGFNALPSGWSANSTKSEGNLGLYWTASEYNRDYATAYWLDSNDQHLRVGNPYLLVRNSNSDVIGKWGGFSIRCVCDDNSLLTNNNQSKSIKDNLKINIYPNPSNDGRIFIEISNFEGTGNFTVFNLHGIEINSWEFYAENGSFKKEINLANFAKGIYYFRFSLGEKSLNKTIILY</sequence>
<evidence type="ECO:0000313" key="5">
    <source>
        <dbReference type="Proteomes" id="UP000184164"/>
    </source>
</evidence>
<feature type="signal peptide" evidence="1">
    <location>
        <begin position="1"/>
        <end position="18"/>
    </location>
</feature>
<evidence type="ECO:0000256" key="1">
    <source>
        <dbReference type="SAM" id="SignalP"/>
    </source>
</evidence>
<dbReference type="Pfam" id="PF18962">
    <property type="entry name" value="Por_Secre_tail"/>
    <property type="match status" value="1"/>
</dbReference>
<evidence type="ECO:0000259" key="2">
    <source>
        <dbReference type="Pfam" id="PF09603"/>
    </source>
</evidence>
<proteinExistence type="predicted"/>
<dbReference type="Pfam" id="PF09603">
    <property type="entry name" value="Fib_succ_major"/>
    <property type="match status" value="1"/>
</dbReference>
<reference evidence="4 5" key="1">
    <citation type="submission" date="2016-11" db="EMBL/GenBank/DDBJ databases">
        <authorList>
            <person name="Jaros S."/>
            <person name="Januszkiewicz K."/>
            <person name="Wedrychowicz H."/>
        </authorList>
    </citation>
    <scope>NUCLEOTIDE SEQUENCE [LARGE SCALE GENOMIC DNA]</scope>
    <source>
        <strain evidence="4 5">DSM 26910</strain>
    </source>
</reference>
<dbReference type="InterPro" id="IPR026444">
    <property type="entry name" value="Secre_tail"/>
</dbReference>